<name>A0A849K836_9BURK</name>
<dbReference type="AlphaFoldDB" id="A0A849K836"/>
<sequence>MGVAVPQRLRARWLLIREPDRWGLKKALRHFGGRIDLCHYDSDKSCDGRQYGYDLMWKALRPGGVFISDDIQDNLAFRDLIEAVGAPFAVTEYQGKYVGIVRKP</sequence>
<evidence type="ECO:0000313" key="1">
    <source>
        <dbReference type="EMBL" id="NNU43670.1"/>
    </source>
</evidence>
<keyword evidence="2" id="KW-1185">Reference proteome</keyword>
<gene>
    <name evidence="1" type="ORF">HK415_11670</name>
</gene>
<dbReference type="Gene3D" id="3.40.50.150">
    <property type="entry name" value="Vaccinia Virus protein VP39"/>
    <property type="match status" value="1"/>
</dbReference>
<evidence type="ECO:0000313" key="2">
    <source>
        <dbReference type="Proteomes" id="UP000552954"/>
    </source>
</evidence>
<proteinExistence type="predicted"/>
<reference evidence="1 2" key="2">
    <citation type="submission" date="2020-06" db="EMBL/GenBank/DDBJ databases">
        <title>Ramlibacter rhizophilus sp. nov., isolated from rhizosphere soil of national flower Mugunghwa from South Korea.</title>
        <authorList>
            <person name="Zheng-Fei Y."/>
            <person name="Huan T."/>
        </authorList>
    </citation>
    <scope>NUCLEOTIDE SEQUENCE [LARGE SCALE GENOMIC DNA]</scope>
    <source>
        <strain evidence="1 2">B156</strain>
    </source>
</reference>
<dbReference type="InterPro" id="IPR029063">
    <property type="entry name" value="SAM-dependent_MTases_sf"/>
</dbReference>
<evidence type="ECO:0008006" key="3">
    <source>
        <dbReference type="Google" id="ProtNLM"/>
    </source>
</evidence>
<dbReference type="RefSeq" id="WP_171559301.1">
    <property type="nucleotide sequence ID" value="NZ_JABFCS010000001.1"/>
</dbReference>
<dbReference type="EMBL" id="JABFCS010000001">
    <property type="protein sequence ID" value="NNU43670.1"/>
    <property type="molecule type" value="Genomic_DNA"/>
</dbReference>
<comment type="caution">
    <text evidence="1">The sequence shown here is derived from an EMBL/GenBank/DDBJ whole genome shotgun (WGS) entry which is preliminary data.</text>
</comment>
<reference evidence="1 2" key="1">
    <citation type="submission" date="2020-05" db="EMBL/GenBank/DDBJ databases">
        <authorList>
            <person name="Khan S.A."/>
            <person name="Jeon C.O."/>
            <person name="Chun B.H."/>
        </authorList>
    </citation>
    <scope>NUCLEOTIDE SEQUENCE [LARGE SCALE GENOMIC DNA]</scope>
    <source>
        <strain evidence="1 2">B156</strain>
    </source>
</reference>
<protein>
    <recommendedName>
        <fullName evidence="3">Methyltransferase</fullName>
    </recommendedName>
</protein>
<organism evidence="1 2">
    <name type="scientific">Ramlibacter montanisoli</name>
    <dbReference type="NCBI Taxonomy" id="2732512"/>
    <lineage>
        <taxon>Bacteria</taxon>
        <taxon>Pseudomonadati</taxon>
        <taxon>Pseudomonadota</taxon>
        <taxon>Betaproteobacteria</taxon>
        <taxon>Burkholderiales</taxon>
        <taxon>Comamonadaceae</taxon>
        <taxon>Ramlibacter</taxon>
    </lineage>
</organism>
<accession>A0A849K836</accession>
<dbReference type="Proteomes" id="UP000552954">
    <property type="component" value="Unassembled WGS sequence"/>
</dbReference>